<accession>A0A7D5SRI6</accession>
<dbReference type="Proteomes" id="UP000509684">
    <property type="component" value="Chromosome"/>
</dbReference>
<gene>
    <name evidence="1" type="ORF">HWD57_15295</name>
</gene>
<evidence type="ECO:0000313" key="1">
    <source>
        <dbReference type="EMBL" id="QLH51003.1"/>
    </source>
</evidence>
<name>A0A7D5SRI6_9PROT</name>
<protein>
    <submittedName>
        <fullName evidence="1">Uncharacterized protein</fullName>
    </submittedName>
</protein>
<dbReference type="EMBL" id="CP058708">
    <property type="protein sequence ID" value="QLH51003.1"/>
    <property type="molecule type" value="Genomic_DNA"/>
</dbReference>
<dbReference type="AlphaFoldDB" id="A0A7D5SRI6"/>
<proteinExistence type="predicted"/>
<sequence>MATSRFDLLNVGADGAELEIEPSRMFSATSELRQQGMSRIAAPMVGG</sequence>
<reference evidence="1 2" key="1">
    <citation type="journal article" date="2019" name="Microbiome">
        <title>Annotated bacterial chromosomes from frame-shift-corrected long-read metagenomic data.</title>
        <authorList>
            <person name="Arumugam K."/>
            <person name="Bagci C."/>
            <person name="Bessarab I."/>
            <person name="Beier S."/>
            <person name="Buchfink B."/>
            <person name="Gorska A."/>
            <person name="Qiu G."/>
            <person name="Huson D.H."/>
            <person name="Williams R.B.H."/>
        </authorList>
    </citation>
    <scope>NUCLEOTIDE SEQUENCE [LARGE SCALE GENOMIC DNA]</scope>
    <source>
        <strain evidence="1">SSA1</strain>
    </source>
</reference>
<evidence type="ECO:0000313" key="2">
    <source>
        <dbReference type="Proteomes" id="UP000509684"/>
    </source>
</evidence>
<dbReference type="KEGG" id="acog:HWD57_15295"/>
<organism evidence="1 2">
    <name type="scientific">Candidatus Accumulibacter cognatus</name>
    <dbReference type="NCBI Taxonomy" id="2954383"/>
    <lineage>
        <taxon>Bacteria</taxon>
        <taxon>Pseudomonadati</taxon>
        <taxon>Pseudomonadota</taxon>
        <taxon>Betaproteobacteria</taxon>
        <taxon>Candidatus Accumulibacter</taxon>
    </lineage>
</organism>